<feature type="compositionally biased region" description="Low complexity" evidence="1">
    <location>
        <begin position="515"/>
        <end position="525"/>
    </location>
</feature>
<dbReference type="InterPro" id="IPR040256">
    <property type="entry name" value="At4g02000-like"/>
</dbReference>
<evidence type="ECO:0000259" key="2">
    <source>
        <dbReference type="Pfam" id="PF14111"/>
    </source>
</evidence>
<comment type="caution">
    <text evidence="3">The sequence shown here is derived from an EMBL/GenBank/DDBJ whole genome shotgun (WGS) entry which is preliminary data.</text>
</comment>
<dbReference type="InterPro" id="IPR025558">
    <property type="entry name" value="DUF4283"/>
</dbReference>
<name>A0AAW2XN13_9LAMI</name>
<dbReference type="EMBL" id="JACGWN010000003">
    <property type="protein sequence ID" value="KAL0455268.1"/>
    <property type="molecule type" value="Genomic_DNA"/>
</dbReference>
<feature type="region of interest" description="Disordered" evidence="1">
    <location>
        <begin position="493"/>
        <end position="530"/>
    </location>
</feature>
<proteinExistence type="predicted"/>
<dbReference type="PANTHER" id="PTHR31286">
    <property type="entry name" value="GLYCINE-RICH CELL WALL STRUCTURAL PROTEIN 1.8-LIKE"/>
    <property type="match status" value="1"/>
</dbReference>
<gene>
    <name evidence="3" type="ORF">Slati_0866000</name>
</gene>
<dbReference type="PANTHER" id="PTHR31286:SF180">
    <property type="entry name" value="OS10G0362600 PROTEIN"/>
    <property type="match status" value="1"/>
</dbReference>
<protein>
    <recommendedName>
        <fullName evidence="2">DUF4283 domain-containing protein</fullName>
    </recommendedName>
</protein>
<dbReference type="AlphaFoldDB" id="A0AAW2XN13"/>
<feature type="compositionally biased region" description="Basic and acidic residues" evidence="1">
    <location>
        <begin position="498"/>
        <end position="507"/>
    </location>
</feature>
<feature type="domain" description="DUF4283" evidence="2">
    <location>
        <begin position="287"/>
        <end position="364"/>
    </location>
</feature>
<feature type="compositionally biased region" description="Polar residues" evidence="1">
    <location>
        <begin position="100"/>
        <end position="114"/>
    </location>
</feature>
<reference evidence="3" key="1">
    <citation type="submission" date="2020-06" db="EMBL/GenBank/DDBJ databases">
        <authorList>
            <person name="Li T."/>
            <person name="Hu X."/>
            <person name="Zhang T."/>
            <person name="Song X."/>
            <person name="Zhang H."/>
            <person name="Dai N."/>
            <person name="Sheng W."/>
            <person name="Hou X."/>
            <person name="Wei L."/>
        </authorList>
    </citation>
    <scope>NUCLEOTIDE SEQUENCE</scope>
    <source>
        <strain evidence="3">KEN1</strain>
        <tissue evidence="3">Leaf</tissue>
    </source>
</reference>
<feature type="region of interest" description="Disordered" evidence="1">
    <location>
        <begin position="551"/>
        <end position="571"/>
    </location>
</feature>
<evidence type="ECO:0000256" key="1">
    <source>
        <dbReference type="SAM" id="MobiDB-lite"/>
    </source>
</evidence>
<sequence length="571" mass="61387">MDSPNSLSSLSHTTPHTHTHPPAPNPCTTAADDDPIRGDALVVADVNGGTSPTVPRPCDFNLTEFLALASRVVDDGDAESWLALHSLKQRWVAKFGDGGSSTPTGGLKSVSTHAPTPFPLPMRAPRRALRTITAPISRVSPRDSTPPLPLTTGDLLPEVPPSASPHAAVETPPTAVDDAPPPRALEVTAAPTVHGLASPRPSFVVGGPSSCTGGAAASFGSAPTAKMMPPPLYVGKAPITPTPHTVDAIVDAFHNSTRKTLSYIPPTLQNGEVIVRPSLDIIRSGSQRWTNTAVGYFLGRRPYFHHVNEYVRSVWPIVREVMTTSNGFFLFQFKMNAAMEEVIEGGPWLFQGQPIVLQKWEPGMVLRKLQHTQVPVWIKLHHLPVELWTTEGLSTVASGIGKPLYPDAITRACTRLDFARVCIMLDISSKLLKHIVIMVPREDGSEVPCKVDVEYEWLPPKCIICMTLGHSSKGCPTKKPRQPPVSVYVPKSVVGTQEPREELRDEPAPSPTPVVPTTAAPAPAVGTISMDREDKGKAIILYNAFEVLMESDSPATESKGPISSPTSLPDD</sequence>
<feature type="region of interest" description="Disordered" evidence="1">
    <location>
        <begin position="100"/>
        <end position="122"/>
    </location>
</feature>
<feature type="compositionally biased region" description="Polar residues" evidence="1">
    <location>
        <begin position="553"/>
        <end position="571"/>
    </location>
</feature>
<feature type="compositionally biased region" description="Low complexity" evidence="1">
    <location>
        <begin position="1"/>
        <end position="16"/>
    </location>
</feature>
<reference evidence="3" key="2">
    <citation type="journal article" date="2024" name="Plant">
        <title>Genomic evolution and insights into agronomic trait innovations of Sesamum species.</title>
        <authorList>
            <person name="Miao H."/>
            <person name="Wang L."/>
            <person name="Qu L."/>
            <person name="Liu H."/>
            <person name="Sun Y."/>
            <person name="Le M."/>
            <person name="Wang Q."/>
            <person name="Wei S."/>
            <person name="Zheng Y."/>
            <person name="Lin W."/>
            <person name="Duan Y."/>
            <person name="Cao H."/>
            <person name="Xiong S."/>
            <person name="Wang X."/>
            <person name="Wei L."/>
            <person name="Li C."/>
            <person name="Ma Q."/>
            <person name="Ju M."/>
            <person name="Zhao R."/>
            <person name="Li G."/>
            <person name="Mu C."/>
            <person name="Tian Q."/>
            <person name="Mei H."/>
            <person name="Zhang T."/>
            <person name="Gao T."/>
            <person name="Zhang H."/>
        </authorList>
    </citation>
    <scope>NUCLEOTIDE SEQUENCE</scope>
    <source>
        <strain evidence="3">KEN1</strain>
    </source>
</reference>
<organism evidence="3">
    <name type="scientific">Sesamum latifolium</name>
    <dbReference type="NCBI Taxonomy" id="2727402"/>
    <lineage>
        <taxon>Eukaryota</taxon>
        <taxon>Viridiplantae</taxon>
        <taxon>Streptophyta</taxon>
        <taxon>Embryophyta</taxon>
        <taxon>Tracheophyta</taxon>
        <taxon>Spermatophyta</taxon>
        <taxon>Magnoliopsida</taxon>
        <taxon>eudicotyledons</taxon>
        <taxon>Gunneridae</taxon>
        <taxon>Pentapetalae</taxon>
        <taxon>asterids</taxon>
        <taxon>lamiids</taxon>
        <taxon>Lamiales</taxon>
        <taxon>Pedaliaceae</taxon>
        <taxon>Sesamum</taxon>
    </lineage>
</organism>
<feature type="region of interest" description="Disordered" evidence="1">
    <location>
        <begin position="1"/>
        <end position="36"/>
    </location>
</feature>
<accession>A0AAW2XN13</accession>
<dbReference type="Pfam" id="PF14111">
    <property type="entry name" value="DUF4283"/>
    <property type="match status" value="1"/>
</dbReference>
<feature type="region of interest" description="Disordered" evidence="1">
    <location>
        <begin position="138"/>
        <end position="179"/>
    </location>
</feature>
<evidence type="ECO:0000313" key="3">
    <source>
        <dbReference type="EMBL" id="KAL0455268.1"/>
    </source>
</evidence>